<organism evidence="1 2">
    <name type="scientific">Mesorhizobium metallidurans STM 2683</name>
    <dbReference type="NCBI Taxonomy" id="1297569"/>
    <lineage>
        <taxon>Bacteria</taxon>
        <taxon>Pseudomonadati</taxon>
        <taxon>Pseudomonadota</taxon>
        <taxon>Alphaproteobacteria</taxon>
        <taxon>Hyphomicrobiales</taxon>
        <taxon>Phyllobacteriaceae</taxon>
        <taxon>Mesorhizobium</taxon>
    </lineage>
</organism>
<sequence>MTCLQSQPCYCMVAMRQAQGWQSPPPPLFAKDQTGQLTCYQTGQLICLRHTPHGRLETRAGIVYISLKFLVGMTKSGSTRSRSFLLPAGQSRKR</sequence>
<name>M5EEY6_9HYPH</name>
<dbReference type="AlphaFoldDB" id="M5EEY6"/>
<accession>M5EEY6</accession>
<proteinExistence type="predicted"/>
<reference evidence="1 2" key="1">
    <citation type="submission" date="2013-02" db="EMBL/GenBank/DDBJ databases">
        <authorList>
            <person name="Genoscope - CEA"/>
        </authorList>
    </citation>
    <scope>NUCLEOTIDE SEQUENCE [LARGE SCALE GENOMIC DNA]</scope>
    <source>
        <strain evidence="1 2">STM 2683</strain>
    </source>
</reference>
<keyword evidence="2" id="KW-1185">Reference proteome</keyword>
<gene>
    <name evidence="1" type="ORF">MESS2_1030096</name>
</gene>
<comment type="caution">
    <text evidence="1">The sequence shown here is derived from an EMBL/GenBank/DDBJ whole genome shotgun (WGS) entry which is preliminary data.</text>
</comment>
<evidence type="ECO:0000313" key="1">
    <source>
        <dbReference type="EMBL" id="CCV03239.1"/>
    </source>
</evidence>
<protein>
    <submittedName>
        <fullName evidence="1">Uncharacterized protein</fullName>
    </submittedName>
</protein>
<dbReference type="Proteomes" id="UP000012062">
    <property type="component" value="Unassembled WGS sequence"/>
</dbReference>
<evidence type="ECO:0000313" key="2">
    <source>
        <dbReference type="Proteomes" id="UP000012062"/>
    </source>
</evidence>
<dbReference type="STRING" id="1297569.MESS2_1030096"/>
<dbReference type="EMBL" id="CAUM01000006">
    <property type="protein sequence ID" value="CCV03239.1"/>
    <property type="molecule type" value="Genomic_DNA"/>
</dbReference>